<gene>
    <name evidence="1" type="ORF">LCGC14_0058920</name>
</gene>
<name>A0A0F9YRH7_9ZZZZ</name>
<reference evidence="1" key="1">
    <citation type="journal article" date="2015" name="Nature">
        <title>Complex archaea that bridge the gap between prokaryotes and eukaryotes.</title>
        <authorList>
            <person name="Spang A."/>
            <person name="Saw J.H."/>
            <person name="Jorgensen S.L."/>
            <person name="Zaremba-Niedzwiedzka K."/>
            <person name="Martijn J."/>
            <person name="Lind A.E."/>
            <person name="van Eijk R."/>
            <person name="Schleper C."/>
            <person name="Guy L."/>
            <person name="Ettema T.J."/>
        </authorList>
    </citation>
    <scope>NUCLEOTIDE SEQUENCE</scope>
</reference>
<organism evidence="1">
    <name type="scientific">marine sediment metagenome</name>
    <dbReference type="NCBI Taxonomy" id="412755"/>
    <lineage>
        <taxon>unclassified sequences</taxon>
        <taxon>metagenomes</taxon>
        <taxon>ecological metagenomes</taxon>
    </lineage>
</organism>
<comment type="caution">
    <text evidence="1">The sequence shown here is derived from an EMBL/GenBank/DDBJ whole genome shotgun (WGS) entry which is preliminary data.</text>
</comment>
<protein>
    <submittedName>
        <fullName evidence="1">Uncharacterized protein</fullName>
    </submittedName>
</protein>
<dbReference type="AlphaFoldDB" id="A0A0F9YRH7"/>
<dbReference type="EMBL" id="LAZR01000013">
    <property type="protein sequence ID" value="KKO07324.1"/>
    <property type="molecule type" value="Genomic_DNA"/>
</dbReference>
<sequence length="45" mass="5064">MGWPQSQPGVLFDTLERSTNEEFSLYLKMAISCQDSSIPWGQTAL</sequence>
<evidence type="ECO:0000313" key="1">
    <source>
        <dbReference type="EMBL" id="KKO07324.1"/>
    </source>
</evidence>
<accession>A0A0F9YRH7</accession>
<proteinExistence type="predicted"/>